<gene>
    <name evidence="1" type="ORF">B7P43_G09855</name>
</gene>
<reference evidence="1 2" key="1">
    <citation type="submission" date="2017-12" db="EMBL/GenBank/DDBJ databases">
        <title>Hemimetabolous genomes reveal molecular basis of termite eusociality.</title>
        <authorList>
            <person name="Harrison M.C."/>
            <person name="Jongepier E."/>
            <person name="Robertson H.M."/>
            <person name="Arning N."/>
            <person name="Bitard-Feildel T."/>
            <person name="Chao H."/>
            <person name="Childers C.P."/>
            <person name="Dinh H."/>
            <person name="Doddapaneni H."/>
            <person name="Dugan S."/>
            <person name="Gowin J."/>
            <person name="Greiner C."/>
            <person name="Han Y."/>
            <person name="Hu H."/>
            <person name="Hughes D.S.T."/>
            <person name="Huylmans A.-K."/>
            <person name="Kemena C."/>
            <person name="Kremer L.P.M."/>
            <person name="Lee S.L."/>
            <person name="Lopez-Ezquerra A."/>
            <person name="Mallet L."/>
            <person name="Monroy-Kuhn J.M."/>
            <person name="Moser A."/>
            <person name="Murali S.C."/>
            <person name="Muzny D.M."/>
            <person name="Otani S."/>
            <person name="Piulachs M.-D."/>
            <person name="Poelchau M."/>
            <person name="Qu J."/>
            <person name="Schaub F."/>
            <person name="Wada-Katsumata A."/>
            <person name="Worley K.C."/>
            <person name="Xie Q."/>
            <person name="Ylla G."/>
            <person name="Poulsen M."/>
            <person name="Gibbs R.A."/>
            <person name="Schal C."/>
            <person name="Richards S."/>
            <person name="Belles X."/>
            <person name="Korb J."/>
            <person name="Bornberg-Bauer E."/>
        </authorList>
    </citation>
    <scope>NUCLEOTIDE SEQUENCE [LARGE SCALE GENOMIC DNA]</scope>
    <source>
        <tissue evidence="1">Whole body</tissue>
    </source>
</reference>
<dbReference type="InParanoid" id="A0A2J7PC94"/>
<sequence>MMGYDLDGPEVQFLAEAWISLLQCPDQLCRPTQPPICYASGALPPGGGG</sequence>
<protein>
    <submittedName>
        <fullName evidence="1">Uncharacterized protein</fullName>
    </submittedName>
</protein>
<comment type="caution">
    <text evidence="1">The sequence shown here is derived from an EMBL/GenBank/DDBJ whole genome shotgun (WGS) entry which is preliminary data.</text>
</comment>
<proteinExistence type="predicted"/>
<accession>A0A2J7PC94</accession>
<dbReference type="AlphaFoldDB" id="A0A2J7PC94"/>
<keyword evidence="2" id="KW-1185">Reference proteome</keyword>
<organism evidence="1 2">
    <name type="scientific">Cryptotermes secundus</name>
    <dbReference type="NCBI Taxonomy" id="105785"/>
    <lineage>
        <taxon>Eukaryota</taxon>
        <taxon>Metazoa</taxon>
        <taxon>Ecdysozoa</taxon>
        <taxon>Arthropoda</taxon>
        <taxon>Hexapoda</taxon>
        <taxon>Insecta</taxon>
        <taxon>Pterygota</taxon>
        <taxon>Neoptera</taxon>
        <taxon>Polyneoptera</taxon>
        <taxon>Dictyoptera</taxon>
        <taxon>Blattodea</taxon>
        <taxon>Blattoidea</taxon>
        <taxon>Termitoidae</taxon>
        <taxon>Kalotermitidae</taxon>
        <taxon>Cryptotermitinae</taxon>
        <taxon>Cryptotermes</taxon>
    </lineage>
</organism>
<evidence type="ECO:0000313" key="1">
    <source>
        <dbReference type="EMBL" id="PNF13945.1"/>
    </source>
</evidence>
<name>A0A2J7PC94_9NEOP</name>
<dbReference type="EMBL" id="NEVH01027067">
    <property type="protein sequence ID" value="PNF13945.1"/>
    <property type="molecule type" value="Genomic_DNA"/>
</dbReference>
<dbReference type="Proteomes" id="UP000235965">
    <property type="component" value="Unassembled WGS sequence"/>
</dbReference>
<evidence type="ECO:0000313" key="2">
    <source>
        <dbReference type="Proteomes" id="UP000235965"/>
    </source>
</evidence>